<reference evidence="1 2" key="2">
    <citation type="submission" date="2019-11" db="EMBL/GenBank/DDBJ databases">
        <title>A de novo genome assembly of a pear dwarfing rootstock.</title>
        <authorList>
            <person name="Wang F."/>
            <person name="Wang J."/>
            <person name="Li S."/>
            <person name="Zhang Y."/>
            <person name="Fang M."/>
            <person name="Ma L."/>
            <person name="Zhao Y."/>
            <person name="Jiang S."/>
        </authorList>
    </citation>
    <scope>NUCLEOTIDE SEQUENCE [LARGE SCALE GENOMIC DNA]</scope>
    <source>
        <strain evidence="1">S2</strain>
        <tissue evidence="1">Leaf</tissue>
    </source>
</reference>
<dbReference type="OrthoDB" id="1752324at2759"/>
<keyword evidence="2" id="KW-1185">Reference proteome</keyword>
<dbReference type="EMBL" id="SMOL01000135">
    <property type="protein sequence ID" value="KAB2631861.1"/>
    <property type="molecule type" value="Genomic_DNA"/>
</dbReference>
<comment type="caution">
    <text evidence="1">The sequence shown here is derived from an EMBL/GenBank/DDBJ whole genome shotgun (WGS) entry which is preliminary data.</text>
</comment>
<organism evidence="1 2">
    <name type="scientific">Pyrus ussuriensis x Pyrus communis</name>
    <dbReference type="NCBI Taxonomy" id="2448454"/>
    <lineage>
        <taxon>Eukaryota</taxon>
        <taxon>Viridiplantae</taxon>
        <taxon>Streptophyta</taxon>
        <taxon>Embryophyta</taxon>
        <taxon>Tracheophyta</taxon>
        <taxon>Spermatophyta</taxon>
        <taxon>Magnoliopsida</taxon>
        <taxon>eudicotyledons</taxon>
        <taxon>Gunneridae</taxon>
        <taxon>Pentapetalae</taxon>
        <taxon>rosids</taxon>
        <taxon>fabids</taxon>
        <taxon>Rosales</taxon>
        <taxon>Rosaceae</taxon>
        <taxon>Amygdaloideae</taxon>
        <taxon>Maleae</taxon>
        <taxon>Pyrus</taxon>
    </lineage>
</organism>
<reference evidence="1 2" key="1">
    <citation type="submission" date="2019-09" db="EMBL/GenBank/DDBJ databases">
        <authorList>
            <person name="Ou C."/>
        </authorList>
    </citation>
    <scope>NUCLEOTIDE SEQUENCE [LARGE SCALE GENOMIC DNA]</scope>
    <source>
        <strain evidence="1">S2</strain>
        <tissue evidence="1">Leaf</tissue>
    </source>
</reference>
<proteinExistence type="predicted"/>
<gene>
    <name evidence="1" type="ORF">D8674_038650</name>
</gene>
<accession>A0A5N5I079</accession>
<evidence type="ECO:0000313" key="1">
    <source>
        <dbReference type="EMBL" id="KAB2631861.1"/>
    </source>
</evidence>
<sequence>MFKFKNGYCKVNADDVHRTFGILKENRFVDKYFSEMTRIDRREIAQAIQVAFDTGTTTRNQDAACRIILYLLNKNLFGSLARKLHWSLVKNCNSINNINQTKEETLANSSEVGFGSSACKNL</sequence>
<protein>
    <submittedName>
        <fullName evidence="1">Uncharacterized protein</fullName>
    </submittedName>
</protein>
<name>A0A5N5I079_9ROSA</name>
<evidence type="ECO:0000313" key="2">
    <source>
        <dbReference type="Proteomes" id="UP000327157"/>
    </source>
</evidence>
<dbReference type="Proteomes" id="UP000327157">
    <property type="component" value="Unassembled WGS sequence"/>
</dbReference>
<dbReference type="AlphaFoldDB" id="A0A5N5I079"/>